<protein>
    <submittedName>
        <fullName evidence="1">Uncharacterized protein</fullName>
    </submittedName>
</protein>
<dbReference type="EMBL" id="FN657086">
    <property type="protein sequence ID" value="CBY42367.1"/>
    <property type="molecule type" value="Genomic_DNA"/>
</dbReference>
<proteinExistence type="predicted"/>
<dbReference type="Proteomes" id="UP000001307">
    <property type="component" value="Unassembled WGS sequence"/>
</dbReference>
<dbReference type="EMBL" id="FN654018">
    <property type="protein sequence ID" value="CBY16259.1"/>
    <property type="molecule type" value="Genomic_DNA"/>
</dbReference>
<evidence type="ECO:0000313" key="2">
    <source>
        <dbReference type="EMBL" id="CBY42367.1"/>
    </source>
</evidence>
<reference evidence="1" key="1">
    <citation type="journal article" date="2010" name="Science">
        <title>Plasticity of animal genome architecture unmasked by rapid evolution of a pelagic tunicate.</title>
        <authorList>
            <person name="Denoeud F."/>
            <person name="Henriet S."/>
            <person name="Mungpakdee S."/>
            <person name="Aury J.M."/>
            <person name="Da Silva C."/>
            <person name="Brinkmann H."/>
            <person name="Mikhaleva J."/>
            <person name="Olsen L.C."/>
            <person name="Jubin C."/>
            <person name="Canestro C."/>
            <person name="Bouquet J.M."/>
            <person name="Danks G."/>
            <person name="Poulain J."/>
            <person name="Campsteijn C."/>
            <person name="Adamski M."/>
            <person name="Cross I."/>
            <person name="Yadetie F."/>
            <person name="Muffato M."/>
            <person name="Louis A."/>
            <person name="Butcher S."/>
            <person name="Tsagkogeorga G."/>
            <person name="Konrad A."/>
            <person name="Singh S."/>
            <person name="Jensen M.F."/>
            <person name="Cong E.H."/>
            <person name="Eikeseth-Otteraa H."/>
            <person name="Noel B."/>
            <person name="Anthouard V."/>
            <person name="Porcel B.M."/>
            <person name="Kachouri-Lafond R."/>
            <person name="Nishino A."/>
            <person name="Ugolini M."/>
            <person name="Chourrout P."/>
            <person name="Nishida H."/>
            <person name="Aasland R."/>
            <person name="Huzurbazar S."/>
            <person name="Westhof E."/>
            <person name="Delsuc F."/>
            <person name="Lehrach H."/>
            <person name="Reinhardt R."/>
            <person name="Weissenbach J."/>
            <person name="Roy S.W."/>
            <person name="Artiguenave F."/>
            <person name="Postlethwait J.H."/>
            <person name="Manak J.R."/>
            <person name="Thompson E.M."/>
            <person name="Jaillon O."/>
            <person name="Du Pasquier L."/>
            <person name="Boudinot P."/>
            <person name="Liberles D.A."/>
            <person name="Volff J.N."/>
            <person name="Philippe H."/>
            <person name="Lenhard B."/>
            <person name="Roest Crollius H."/>
            <person name="Wincker P."/>
            <person name="Chourrout D."/>
        </authorList>
    </citation>
    <scope>NUCLEOTIDE SEQUENCE [LARGE SCALE GENOMIC DNA]</scope>
</reference>
<organism evidence="1">
    <name type="scientific">Oikopleura dioica</name>
    <name type="common">Tunicate</name>
    <dbReference type="NCBI Taxonomy" id="34765"/>
    <lineage>
        <taxon>Eukaryota</taxon>
        <taxon>Metazoa</taxon>
        <taxon>Chordata</taxon>
        <taxon>Tunicata</taxon>
        <taxon>Appendicularia</taxon>
        <taxon>Copelata</taxon>
        <taxon>Oikopleuridae</taxon>
        <taxon>Oikopleura</taxon>
    </lineage>
</organism>
<gene>
    <name evidence="1" type="ORF">GSOID_T00001380001</name>
    <name evidence="2" type="ORF">GSOID_T00026053001</name>
</gene>
<evidence type="ECO:0000313" key="3">
    <source>
        <dbReference type="Proteomes" id="UP000001307"/>
    </source>
</evidence>
<dbReference type="Proteomes" id="UP000011014">
    <property type="component" value="Unassembled WGS sequence"/>
</dbReference>
<name>E4Y335_OIKDI</name>
<evidence type="ECO:0000313" key="1">
    <source>
        <dbReference type="EMBL" id="CBY16259.1"/>
    </source>
</evidence>
<dbReference type="AlphaFoldDB" id="E4Y335"/>
<sequence length="209" mass="23501">MENARMERQQSRLNVTPAIAQESENGQNGPNVQPLAAAGSKTALARACLAKTAKERNHKREIAPLIVVQNGLNGPASEFVLQHVAEEKHSAREAANSETVVLERAPKLFHALKNFVRFGVNDEGAPAYCFIFGTHPIKWKLFGFVAKRGGGTRKLKNGKTTNNVGVIESIYREFVEIMEEKPEFFEYAKPIWEQINENMIDRKELRQEL</sequence>
<dbReference type="InParanoid" id="E4Y335"/>
<accession>E4Y335</accession>
<keyword evidence="3" id="KW-1185">Reference proteome</keyword>